<comment type="caution">
    <text evidence="4">The sequence shown here is derived from an EMBL/GenBank/DDBJ whole genome shotgun (WGS) entry which is preliminary data.</text>
</comment>
<reference evidence="4 5" key="1">
    <citation type="journal article" date="2024" name="IMA Fungus">
        <title>IMA Genome - F19 : A genome assembly and annotation guide to empower mycologists, including annotated draft genome sequences of Ceratocystis pirilliformis, Diaporthe australafricana, Fusarium ophioides, Paecilomyces lecythidis, and Sporothrix stenoceras.</title>
        <authorList>
            <person name="Aylward J."/>
            <person name="Wilson A.M."/>
            <person name="Visagie C.M."/>
            <person name="Spraker J."/>
            <person name="Barnes I."/>
            <person name="Buitendag C."/>
            <person name="Ceriani C."/>
            <person name="Del Mar Angel L."/>
            <person name="du Plessis D."/>
            <person name="Fuchs T."/>
            <person name="Gasser K."/>
            <person name="Kramer D."/>
            <person name="Li W."/>
            <person name="Munsamy K."/>
            <person name="Piso A."/>
            <person name="Price J.L."/>
            <person name="Sonnekus B."/>
            <person name="Thomas C."/>
            <person name="van der Nest A."/>
            <person name="van Dijk A."/>
            <person name="van Heerden A."/>
            <person name="van Vuuren N."/>
            <person name="Yilmaz N."/>
            <person name="Duong T.A."/>
            <person name="van der Merwe N.A."/>
            <person name="Wingfield M.J."/>
            <person name="Wingfield B.D."/>
        </authorList>
    </citation>
    <scope>NUCLEOTIDE SEQUENCE [LARGE SCALE GENOMIC DNA]</scope>
    <source>
        <strain evidence="4 5">CMW 5346</strain>
    </source>
</reference>
<dbReference type="Gene3D" id="3.80.10.10">
    <property type="entry name" value="Ribonuclease Inhibitor"/>
    <property type="match status" value="1"/>
</dbReference>
<dbReference type="EMBL" id="JAWCUI010000001">
    <property type="protein sequence ID" value="KAL1903445.1"/>
    <property type="molecule type" value="Genomic_DNA"/>
</dbReference>
<evidence type="ECO:0000313" key="4">
    <source>
        <dbReference type="EMBL" id="KAL1903445.1"/>
    </source>
</evidence>
<dbReference type="InterPro" id="IPR032675">
    <property type="entry name" value="LRR_dom_sf"/>
</dbReference>
<sequence>MSDEPSLPRMPPSRAADAIFGPNRKRGRFFDANGNASGSGSGPHHLSAHQLLMNNSSDPAVFSSDDDPALDNYALPDPNGSGVGGSRVRKKKRYVGAWFAQHPASTDSTFDEDPSLPEQRARGDRDQDEEQQEPHTMTLLLLSSPVRPRPSKKRRTFERQFDSGVWMGKEGIAEGDEGEGQEDMLEVAMAESPPPPSQSSTSSQLSLAPPPTAPFHADFPPPPPRQRRVFQRVPSLAVNSAEEKARKIVQDCIEAGDDKISLIGLGLTALSNATVEPLSGLVPIPVVTEDVAFEQRDPKLQLFLSSNNLMRLPGALFRLQHLTVLSLRGNGLTELPPSIGQLRNLKSLNLSLNKLQSLPAELLPLIRTYGQGGRLTELLVHPNPYFSPEAEHGEEEISRPTRHIGDRPTRVARSPVHYMDSWGKTWSSFTLEPAALGACNLIPTEDLTTASSPPTDNTAAATSRVPTLVSLAMAACYRTPQLPQLADLLPPEAPPRLARQLGKAQALRESGGSTCSKCSHGQSPPKPMVAPMTAWLEWWEFGKPDVNVTYSQAAPWSAGRQDTSGGAPQPVPLRENEIEVLPFMWRGCSWGCVPRVEEVKDVREDVEE</sequence>
<name>A0ABR3ZRY4_9PEZI</name>
<dbReference type="InterPro" id="IPR003591">
    <property type="entry name" value="Leu-rich_rpt_typical-subtyp"/>
</dbReference>
<dbReference type="PANTHER" id="PTHR45752:SF187">
    <property type="entry name" value="LEUCINE-RICH REPEAT AND IQ DOMAIN-CONTAINING PROTEIN 4"/>
    <property type="match status" value="1"/>
</dbReference>
<evidence type="ECO:0000256" key="1">
    <source>
        <dbReference type="ARBA" id="ARBA00022614"/>
    </source>
</evidence>
<keyword evidence="2" id="KW-0677">Repeat</keyword>
<evidence type="ECO:0000256" key="2">
    <source>
        <dbReference type="ARBA" id="ARBA00022737"/>
    </source>
</evidence>
<feature type="compositionally biased region" description="Pro residues" evidence="3">
    <location>
        <begin position="208"/>
        <end position="221"/>
    </location>
</feature>
<dbReference type="Pfam" id="PF13855">
    <property type="entry name" value="LRR_8"/>
    <property type="match status" value="1"/>
</dbReference>
<dbReference type="InterPro" id="IPR050715">
    <property type="entry name" value="LRR-SigEffector_domain"/>
</dbReference>
<dbReference type="PANTHER" id="PTHR45752">
    <property type="entry name" value="LEUCINE-RICH REPEAT-CONTAINING"/>
    <property type="match status" value="1"/>
</dbReference>
<keyword evidence="1" id="KW-0433">Leucine-rich repeat</keyword>
<dbReference type="InterPro" id="IPR001611">
    <property type="entry name" value="Leu-rich_rpt"/>
</dbReference>
<accession>A0ABR3ZRY4</accession>
<evidence type="ECO:0000256" key="3">
    <source>
        <dbReference type="SAM" id="MobiDB-lite"/>
    </source>
</evidence>
<feature type="region of interest" description="Disordered" evidence="3">
    <location>
        <begin position="189"/>
        <end position="221"/>
    </location>
</feature>
<dbReference type="SMART" id="SM00369">
    <property type="entry name" value="LRR_TYP"/>
    <property type="match status" value="2"/>
</dbReference>
<dbReference type="Proteomes" id="UP001583186">
    <property type="component" value="Unassembled WGS sequence"/>
</dbReference>
<keyword evidence="5" id="KW-1185">Reference proteome</keyword>
<feature type="region of interest" description="Disordered" evidence="3">
    <location>
        <begin position="1"/>
        <end position="88"/>
    </location>
</feature>
<dbReference type="SUPFAM" id="SSF52075">
    <property type="entry name" value="Outer arm dynein light chain 1"/>
    <property type="match status" value="1"/>
</dbReference>
<proteinExistence type="predicted"/>
<evidence type="ECO:0000313" key="5">
    <source>
        <dbReference type="Proteomes" id="UP001583186"/>
    </source>
</evidence>
<protein>
    <recommendedName>
        <fullName evidence="6">Leucine rich repeat domain containing protein</fullName>
    </recommendedName>
</protein>
<dbReference type="PROSITE" id="PS51450">
    <property type="entry name" value="LRR"/>
    <property type="match status" value="2"/>
</dbReference>
<organism evidence="4 5">
    <name type="scientific">Sporothrix stenoceras</name>
    <dbReference type="NCBI Taxonomy" id="5173"/>
    <lineage>
        <taxon>Eukaryota</taxon>
        <taxon>Fungi</taxon>
        <taxon>Dikarya</taxon>
        <taxon>Ascomycota</taxon>
        <taxon>Pezizomycotina</taxon>
        <taxon>Sordariomycetes</taxon>
        <taxon>Sordariomycetidae</taxon>
        <taxon>Ophiostomatales</taxon>
        <taxon>Ophiostomataceae</taxon>
        <taxon>Sporothrix</taxon>
    </lineage>
</organism>
<feature type="region of interest" description="Disordered" evidence="3">
    <location>
        <begin position="100"/>
        <end position="158"/>
    </location>
</feature>
<evidence type="ECO:0008006" key="6">
    <source>
        <dbReference type="Google" id="ProtNLM"/>
    </source>
</evidence>
<feature type="region of interest" description="Disordered" evidence="3">
    <location>
        <begin position="390"/>
        <end position="409"/>
    </location>
</feature>
<gene>
    <name evidence="4" type="ORF">Sste5346_000072</name>
</gene>
<feature type="compositionally biased region" description="Low complexity" evidence="3">
    <location>
        <begin position="198"/>
        <end position="207"/>
    </location>
</feature>